<proteinExistence type="predicted"/>
<keyword evidence="1" id="KW-1133">Transmembrane helix</keyword>
<gene>
    <name evidence="2" type="ORF">DERP_009514</name>
</gene>
<name>A0ABQ8IUD3_DERPT</name>
<evidence type="ECO:0008006" key="4">
    <source>
        <dbReference type="Google" id="ProtNLM"/>
    </source>
</evidence>
<keyword evidence="1" id="KW-0472">Membrane</keyword>
<organism evidence="2 3">
    <name type="scientific">Dermatophagoides pteronyssinus</name>
    <name type="common">European house dust mite</name>
    <dbReference type="NCBI Taxonomy" id="6956"/>
    <lineage>
        <taxon>Eukaryota</taxon>
        <taxon>Metazoa</taxon>
        <taxon>Ecdysozoa</taxon>
        <taxon>Arthropoda</taxon>
        <taxon>Chelicerata</taxon>
        <taxon>Arachnida</taxon>
        <taxon>Acari</taxon>
        <taxon>Acariformes</taxon>
        <taxon>Sarcoptiformes</taxon>
        <taxon>Astigmata</taxon>
        <taxon>Psoroptidia</taxon>
        <taxon>Analgoidea</taxon>
        <taxon>Pyroglyphidae</taxon>
        <taxon>Dermatophagoidinae</taxon>
        <taxon>Dermatophagoides</taxon>
    </lineage>
</organism>
<comment type="caution">
    <text evidence="2">The sequence shown here is derived from an EMBL/GenBank/DDBJ whole genome shotgun (WGS) entry which is preliminary data.</text>
</comment>
<keyword evidence="1" id="KW-0812">Transmembrane</keyword>
<evidence type="ECO:0000313" key="2">
    <source>
        <dbReference type="EMBL" id="KAH9413915.1"/>
    </source>
</evidence>
<keyword evidence="3" id="KW-1185">Reference proteome</keyword>
<evidence type="ECO:0000256" key="1">
    <source>
        <dbReference type="SAM" id="Phobius"/>
    </source>
</evidence>
<protein>
    <recommendedName>
        <fullName evidence="4">Protein PsiE</fullName>
    </recommendedName>
</protein>
<feature type="transmembrane region" description="Helical" evidence="1">
    <location>
        <begin position="74"/>
        <end position="93"/>
    </location>
</feature>
<reference evidence="2 3" key="1">
    <citation type="journal article" date="2018" name="J. Allergy Clin. Immunol.">
        <title>High-quality assembly of Dermatophagoides pteronyssinus genome and transcriptome reveals a wide range of novel allergens.</title>
        <authorList>
            <person name="Liu X.Y."/>
            <person name="Yang K.Y."/>
            <person name="Wang M.Q."/>
            <person name="Kwok J.S."/>
            <person name="Zeng X."/>
            <person name="Yang Z."/>
            <person name="Xiao X.J."/>
            <person name="Lau C.P."/>
            <person name="Li Y."/>
            <person name="Huang Z.M."/>
            <person name="Ba J.G."/>
            <person name="Yim A.K."/>
            <person name="Ouyang C.Y."/>
            <person name="Ngai S.M."/>
            <person name="Chan T.F."/>
            <person name="Leung E.L."/>
            <person name="Liu L."/>
            <person name="Liu Z.G."/>
            <person name="Tsui S.K."/>
        </authorList>
    </citation>
    <scope>NUCLEOTIDE SEQUENCE [LARGE SCALE GENOMIC DNA]</scope>
    <source>
        <strain evidence="2">Derp</strain>
    </source>
</reference>
<feature type="transmembrane region" description="Helical" evidence="1">
    <location>
        <begin position="12"/>
        <end position="35"/>
    </location>
</feature>
<sequence length="133" mass="15225">MAQFFGFSCRKWTIIVLCSFLIVAKIIELITIFSHKNEIVPKNDDKTIIALVVYEIITIATILIGLFGAIKENFYLSITFCIIFSYILIRMIINLFNNVKFAYEIIVMATLIFSDILFVFELYGSKSTTTVPT</sequence>
<accession>A0ABQ8IUD3</accession>
<dbReference type="Proteomes" id="UP000887458">
    <property type="component" value="Unassembled WGS sequence"/>
</dbReference>
<dbReference type="EMBL" id="NJHN03000117">
    <property type="protein sequence ID" value="KAH9413915.1"/>
    <property type="molecule type" value="Genomic_DNA"/>
</dbReference>
<feature type="transmembrane region" description="Helical" evidence="1">
    <location>
        <begin position="47"/>
        <end position="67"/>
    </location>
</feature>
<reference evidence="2 3" key="2">
    <citation type="journal article" date="2022" name="Mol. Biol. Evol.">
        <title>Comparative Genomics Reveals Insights into the Divergent Evolution of Astigmatic Mites and Household Pest Adaptations.</title>
        <authorList>
            <person name="Xiong Q."/>
            <person name="Wan A.T."/>
            <person name="Liu X."/>
            <person name="Fung C.S."/>
            <person name="Xiao X."/>
            <person name="Malainual N."/>
            <person name="Hou J."/>
            <person name="Wang L."/>
            <person name="Wang M."/>
            <person name="Yang K.Y."/>
            <person name="Cui Y."/>
            <person name="Leung E.L."/>
            <person name="Nong W."/>
            <person name="Shin S.K."/>
            <person name="Au S.W."/>
            <person name="Jeong K.Y."/>
            <person name="Chew F.T."/>
            <person name="Hui J.H."/>
            <person name="Leung T.F."/>
            <person name="Tungtrongchitr A."/>
            <person name="Zhong N."/>
            <person name="Liu Z."/>
            <person name="Tsui S.K."/>
        </authorList>
    </citation>
    <scope>NUCLEOTIDE SEQUENCE [LARGE SCALE GENOMIC DNA]</scope>
    <source>
        <strain evidence="2">Derp</strain>
    </source>
</reference>
<feature type="transmembrane region" description="Helical" evidence="1">
    <location>
        <begin position="105"/>
        <end position="123"/>
    </location>
</feature>
<evidence type="ECO:0000313" key="3">
    <source>
        <dbReference type="Proteomes" id="UP000887458"/>
    </source>
</evidence>